<dbReference type="Pfam" id="PF01168">
    <property type="entry name" value="Ala_racemase_N"/>
    <property type="match status" value="1"/>
</dbReference>
<accession>A0A2W5SZQ3</accession>
<comment type="function">
    <text evidence="2">Pyridoxal 5'-phosphate (PLP)-binding protein, which is involved in PLP homeostasis.</text>
</comment>
<dbReference type="SUPFAM" id="SSF51419">
    <property type="entry name" value="PLP-binding barrel"/>
    <property type="match status" value="1"/>
</dbReference>
<dbReference type="InterPro" id="IPR011078">
    <property type="entry name" value="PyrdxlP_homeostasis"/>
</dbReference>
<evidence type="ECO:0000259" key="6">
    <source>
        <dbReference type="Pfam" id="PF01168"/>
    </source>
</evidence>
<feature type="coiled-coil region" evidence="5">
    <location>
        <begin position="1"/>
        <end position="28"/>
    </location>
</feature>
<dbReference type="NCBIfam" id="TIGR00044">
    <property type="entry name" value="YggS family pyridoxal phosphate-dependent enzyme"/>
    <property type="match status" value="1"/>
</dbReference>
<evidence type="ECO:0000256" key="1">
    <source>
        <dbReference type="ARBA" id="ARBA00022898"/>
    </source>
</evidence>
<dbReference type="Gene3D" id="3.20.20.10">
    <property type="entry name" value="Alanine racemase"/>
    <property type="match status" value="1"/>
</dbReference>
<organism evidence="7 8">
    <name type="scientific">Corynebacterium kroppenstedtii</name>
    <dbReference type="NCBI Taxonomy" id="161879"/>
    <lineage>
        <taxon>Bacteria</taxon>
        <taxon>Bacillati</taxon>
        <taxon>Actinomycetota</taxon>
        <taxon>Actinomycetes</taxon>
        <taxon>Mycobacteriales</taxon>
        <taxon>Corynebacteriaceae</taxon>
        <taxon>Corynebacterium</taxon>
    </lineage>
</organism>
<comment type="cofactor">
    <cofactor evidence="3">
        <name>pyridoxal 5'-phosphate</name>
        <dbReference type="ChEBI" id="CHEBI:597326"/>
    </cofactor>
</comment>
<dbReference type="CDD" id="cd00635">
    <property type="entry name" value="PLPDE_III_YBL036c_like"/>
    <property type="match status" value="1"/>
</dbReference>
<sequence length="249" mass="26962">MATYDERKAELSSRLDEVSRRIARAAESVGRDPKDIELLPVTKFHPYEDLQALADCGVTVVGENREQEARDKARRLGENGVGLHIDMIGQVQSKKTNHIARWAHRVHTVDRLKIVHGLDNGVKRALDAGDRVSSEHENVDQLPVFIQWSADGDPSRGGAKENDLDSLADAINSSQYLTLEGLMVVPPRDDDSAEVFARAAELSEAIRQKYGGCGGLSAGMSGDLENAIATGSTVVRVGTAILGSRPVTL</sequence>
<evidence type="ECO:0000256" key="2">
    <source>
        <dbReference type="HAMAP-Rule" id="MF_02087"/>
    </source>
</evidence>
<dbReference type="AlphaFoldDB" id="A0A2W5SZQ3"/>
<dbReference type="EMBL" id="QFRA01000008">
    <property type="protein sequence ID" value="PZR05146.1"/>
    <property type="molecule type" value="Genomic_DNA"/>
</dbReference>
<evidence type="ECO:0000256" key="4">
    <source>
        <dbReference type="RuleBase" id="RU004514"/>
    </source>
</evidence>
<dbReference type="Proteomes" id="UP000249432">
    <property type="component" value="Unassembled WGS sequence"/>
</dbReference>
<comment type="similarity">
    <text evidence="2 4">Belongs to the pyridoxal phosphate-binding protein YggS/PROSC family.</text>
</comment>
<feature type="modified residue" description="N6-(pyridoxal phosphate)lysine" evidence="2 3">
    <location>
        <position position="43"/>
    </location>
</feature>
<evidence type="ECO:0000256" key="3">
    <source>
        <dbReference type="PIRSR" id="PIRSR004848-1"/>
    </source>
</evidence>
<dbReference type="GO" id="GO:0030170">
    <property type="term" value="F:pyridoxal phosphate binding"/>
    <property type="evidence" value="ECO:0007669"/>
    <property type="project" value="UniProtKB-UniRule"/>
</dbReference>
<reference evidence="7 8" key="1">
    <citation type="submission" date="2017-08" db="EMBL/GenBank/DDBJ databases">
        <title>Infants hospitalized years apart are colonized by the same room-sourced microbial strains.</title>
        <authorList>
            <person name="Brooks B."/>
            <person name="Olm M.R."/>
            <person name="Firek B.A."/>
            <person name="Baker R."/>
            <person name="Thomas B.C."/>
            <person name="Morowitz M.J."/>
            <person name="Banfield J.F."/>
        </authorList>
    </citation>
    <scope>NUCLEOTIDE SEQUENCE [LARGE SCALE GENOMIC DNA]</scope>
    <source>
        <strain evidence="7">S2_003_000_R1_3</strain>
    </source>
</reference>
<dbReference type="PANTHER" id="PTHR10146:SF14">
    <property type="entry name" value="PYRIDOXAL PHOSPHATE HOMEOSTASIS PROTEIN"/>
    <property type="match status" value="1"/>
</dbReference>
<keyword evidence="5" id="KW-0175">Coiled coil</keyword>
<protein>
    <recommendedName>
        <fullName evidence="2">Pyridoxal phosphate homeostasis protein</fullName>
        <shortName evidence="2">PLP homeostasis protein</shortName>
    </recommendedName>
</protein>
<evidence type="ECO:0000313" key="7">
    <source>
        <dbReference type="EMBL" id="PZR05146.1"/>
    </source>
</evidence>
<name>A0A2W5SZQ3_9CORY</name>
<proteinExistence type="inferred from homology"/>
<gene>
    <name evidence="7" type="ORF">DI525_04815</name>
</gene>
<evidence type="ECO:0000256" key="5">
    <source>
        <dbReference type="SAM" id="Coils"/>
    </source>
</evidence>
<feature type="domain" description="Alanine racemase N-terminal" evidence="6">
    <location>
        <begin position="15"/>
        <end position="246"/>
    </location>
</feature>
<dbReference type="PANTHER" id="PTHR10146">
    <property type="entry name" value="PROLINE SYNTHETASE CO-TRANSCRIBED BACTERIAL HOMOLOG PROTEIN"/>
    <property type="match status" value="1"/>
</dbReference>
<dbReference type="InterPro" id="IPR001608">
    <property type="entry name" value="Ala_racemase_N"/>
</dbReference>
<dbReference type="PIRSF" id="PIRSF004848">
    <property type="entry name" value="YBL036c_PLPDEIII"/>
    <property type="match status" value="1"/>
</dbReference>
<evidence type="ECO:0000313" key="8">
    <source>
        <dbReference type="Proteomes" id="UP000249432"/>
    </source>
</evidence>
<comment type="caution">
    <text evidence="7">The sequence shown here is derived from an EMBL/GenBank/DDBJ whole genome shotgun (WGS) entry which is preliminary data.</text>
</comment>
<dbReference type="InterPro" id="IPR029066">
    <property type="entry name" value="PLP-binding_barrel"/>
</dbReference>
<keyword evidence="1 2" id="KW-0663">Pyridoxal phosphate</keyword>
<dbReference type="RefSeq" id="WP_303734647.1">
    <property type="nucleotide sequence ID" value="NZ_CAKZHK010000008.1"/>
</dbReference>
<dbReference type="HAMAP" id="MF_02087">
    <property type="entry name" value="PLP_homeostasis"/>
    <property type="match status" value="1"/>
</dbReference>